<gene>
    <name evidence="5" type="ORF">NVI5450_3941</name>
</gene>
<evidence type="ECO:0000256" key="4">
    <source>
        <dbReference type="ARBA" id="ARBA00023163"/>
    </source>
</evidence>
<dbReference type="InterPro" id="IPR005119">
    <property type="entry name" value="LysR_subst-bd"/>
</dbReference>
<dbReference type="STRING" id="80854.MVIS_2213"/>
<dbReference type="InterPro" id="IPR036388">
    <property type="entry name" value="WH-like_DNA-bd_sf"/>
</dbReference>
<dbReference type="InterPro" id="IPR050176">
    <property type="entry name" value="LTTR"/>
</dbReference>
<dbReference type="Gene3D" id="3.40.190.290">
    <property type="match status" value="1"/>
</dbReference>
<dbReference type="HOGENOM" id="CLU_039613_2_1_6"/>
<protein>
    <submittedName>
        <fullName evidence="5">LysR-family transcriptional regulator</fullName>
    </submittedName>
</protein>
<dbReference type="GO" id="GO:0003700">
    <property type="term" value="F:DNA-binding transcription factor activity"/>
    <property type="evidence" value="ECO:0007669"/>
    <property type="project" value="InterPro"/>
</dbReference>
<evidence type="ECO:0000256" key="2">
    <source>
        <dbReference type="ARBA" id="ARBA00023015"/>
    </source>
</evidence>
<comment type="similarity">
    <text evidence="1">Belongs to the LysR transcriptional regulatory family.</text>
</comment>
<proteinExistence type="inferred from homology"/>
<evidence type="ECO:0000256" key="1">
    <source>
        <dbReference type="ARBA" id="ARBA00009437"/>
    </source>
</evidence>
<keyword evidence="3" id="KW-0238">DNA-binding</keyword>
<dbReference type="OrthoDB" id="570111at2"/>
<dbReference type="GO" id="GO:0003677">
    <property type="term" value="F:DNA binding"/>
    <property type="evidence" value="ECO:0007669"/>
    <property type="project" value="UniProtKB-KW"/>
</dbReference>
<keyword evidence="4" id="KW-0804">Transcription</keyword>
<sequence length="287" mass="31732">MNFENIYFFTAVIRNGSLSKAASELGVSPQTVGRKVANLEHEIGTTLFIKHPTGYQPTTDGLLFYREAENVEKSLVSLKTQFRTKNKEYEGVVRVALPEMIALRIVIPQLQPFIQNYPKLELQIVTGIYNVGIARGDADIALRLKRPEKGSLTVRKVGSMSSGMFVSKGQKSVLDNVPLVGWDSHIDLPSAKWLAKLTNRSPNIRFNTLASQEAAIRSGVGAGILPHFLSDGLTPIETPLIKPEPLWLVSHASETTTPRIRAVYDEIANIISANEKNLMPVDRKISN</sequence>
<reference evidence="5 6" key="1">
    <citation type="submission" date="2016-11" db="EMBL/GenBank/DDBJ databases">
        <authorList>
            <person name="Jaros S."/>
            <person name="Januszkiewicz K."/>
            <person name="Wedrychowicz H."/>
        </authorList>
    </citation>
    <scope>NUCLEOTIDE SEQUENCE [LARGE SCALE GENOMIC DNA]</scope>
    <source>
        <strain evidence="5">NVI 5450</strain>
    </source>
</reference>
<evidence type="ECO:0000256" key="3">
    <source>
        <dbReference type="ARBA" id="ARBA00023125"/>
    </source>
</evidence>
<dbReference type="SUPFAM" id="SSF53850">
    <property type="entry name" value="Periplasmic binding protein-like II"/>
    <property type="match status" value="1"/>
</dbReference>
<dbReference type="Pfam" id="PF00126">
    <property type="entry name" value="HTH_1"/>
    <property type="match status" value="1"/>
</dbReference>
<name>A0A090IGS0_9GAMM</name>
<dbReference type="CDD" id="cd05466">
    <property type="entry name" value="PBP2_LTTR_substrate"/>
    <property type="match status" value="1"/>
</dbReference>
<accession>A0A090IGS0</accession>
<dbReference type="PANTHER" id="PTHR30579">
    <property type="entry name" value="TRANSCRIPTIONAL REGULATOR"/>
    <property type="match status" value="1"/>
</dbReference>
<organism evidence="5 6">
    <name type="scientific">Moritella viscosa</name>
    <dbReference type="NCBI Taxonomy" id="80854"/>
    <lineage>
        <taxon>Bacteria</taxon>
        <taxon>Pseudomonadati</taxon>
        <taxon>Pseudomonadota</taxon>
        <taxon>Gammaproteobacteria</taxon>
        <taxon>Alteromonadales</taxon>
        <taxon>Moritellaceae</taxon>
        <taxon>Moritella</taxon>
    </lineage>
</organism>
<dbReference type="Proteomes" id="UP000183794">
    <property type="component" value="Unassembled WGS sequence"/>
</dbReference>
<dbReference type="InterPro" id="IPR036390">
    <property type="entry name" value="WH_DNA-bd_sf"/>
</dbReference>
<evidence type="ECO:0000313" key="5">
    <source>
        <dbReference type="EMBL" id="SGZ13512.1"/>
    </source>
</evidence>
<dbReference type="PANTHER" id="PTHR30579:SF3">
    <property type="entry name" value="TRANSCRIPTIONAL REGULATORY PROTEIN"/>
    <property type="match status" value="1"/>
</dbReference>
<dbReference type="SUPFAM" id="SSF46785">
    <property type="entry name" value="Winged helix' DNA-binding domain"/>
    <property type="match status" value="1"/>
</dbReference>
<dbReference type="KEGG" id="mvs:MVIS_2213"/>
<dbReference type="PATRIC" id="fig|80854.5.peg.2365"/>
<dbReference type="Pfam" id="PF03466">
    <property type="entry name" value="LysR_substrate"/>
    <property type="match status" value="1"/>
</dbReference>
<dbReference type="Gene3D" id="1.10.10.10">
    <property type="entry name" value="Winged helix-like DNA-binding domain superfamily/Winged helix DNA-binding domain"/>
    <property type="match status" value="1"/>
</dbReference>
<dbReference type="AlphaFoldDB" id="A0A090IGS0"/>
<dbReference type="PROSITE" id="PS50931">
    <property type="entry name" value="HTH_LYSR"/>
    <property type="match status" value="1"/>
</dbReference>
<evidence type="ECO:0000313" key="6">
    <source>
        <dbReference type="Proteomes" id="UP000183794"/>
    </source>
</evidence>
<dbReference type="EMBL" id="FPLD01000109">
    <property type="protein sequence ID" value="SGZ13512.1"/>
    <property type="molecule type" value="Genomic_DNA"/>
</dbReference>
<dbReference type="InterPro" id="IPR000847">
    <property type="entry name" value="LysR_HTH_N"/>
</dbReference>
<dbReference type="RefSeq" id="WP_045110418.1">
    <property type="nucleotide sequence ID" value="NZ_CAWRBC010000154.1"/>
</dbReference>
<keyword evidence="2" id="KW-0805">Transcription regulation</keyword>